<dbReference type="Proteomes" id="UP001058271">
    <property type="component" value="Chromosome"/>
</dbReference>
<feature type="region of interest" description="Disordered" evidence="1">
    <location>
        <begin position="1"/>
        <end position="71"/>
    </location>
</feature>
<gene>
    <name evidence="2" type="ORF">Drose_20165</name>
</gene>
<accession>A0ABY5YXT2</accession>
<sequence length="234" mass="23822">MDGQWEWSESGDTGDTADTADLGADGGGHELGHETFGAEFGGQFHDGGFGDGDLGGHHDAHPGGDDLEEPLGTEHAAEDYDHSVAAGYGDHDQPADLTSTEFGAGDPGDVSDPGEAGDDPAGNPAAFGTDPDVGTLGDDPAWHEVPFPAELHLEDPPEPVDGYPWTDVDVLGGPDHDLSAAFDPAVAVDDPAPPADLAAYDGVAVPDGADPWSFLLGSDDPATSTLAGYWAPQA</sequence>
<evidence type="ECO:0000313" key="2">
    <source>
        <dbReference type="EMBL" id="UWZ33615.1"/>
    </source>
</evidence>
<reference evidence="2" key="1">
    <citation type="submission" date="2021-04" db="EMBL/GenBank/DDBJ databases">
        <title>Biosynthetic gene clusters of Dactylosporangioum roseum.</title>
        <authorList>
            <person name="Hartkoorn R.C."/>
            <person name="Beaudoing E."/>
            <person name="Hot D."/>
            <person name="Moureu S."/>
        </authorList>
    </citation>
    <scope>NUCLEOTIDE SEQUENCE</scope>
    <source>
        <strain evidence="2">NRRL B-16295</strain>
    </source>
</reference>
<feature type="region of interest" description="Disordered" evidence="1">
    <location>
        <begin position="85"/>
        <end position="143"/>
    </location>
</feature>
<feature type="compositionally biased region" description="Basic and acidic residues" evidence="1">
    <location>
        <begin position="54"/>
        <end position="64"/>
    </location>
</feature>
<feature type="compositionally biased region" description="Gly residues" evidence="1">
    <location>
        <begin position="44"/>
        <end position="53"/>
    </location>
</feature>
<evidence type="ECO:0000256" key="1">
    <source>
        <dbReference type="SAM" id="MobiDB-lite"/>
    </source>
</evidence>
<name>A0ABY5YXT2_9ACTN</name>
<dbReference type="EMBL" id="CP073721">
    <property type="protein sequence ID" value="UWZ33615.1"/>
    <property type="molecule type" value="Genomic_DNA"/>
</dbReference>
<evidence type="ECO:0000313" key="3">
    <source>
        <dbReference type="Proteomes" id="UP001058271"/>
    </source>
</evidence>
<protein>
    <submittedName>
        <fullName evidence="2">Uncharacterized protein</fullName>
    </submittedName>
</protein>
<organism evidence="2 3">
    <name type="scientific">Dactylosporangium roseum</name>
    <dbReference type="NCBI Taxonomy" id="47989"/>
    <lineage>
        <taxon>Bacteria</taxon>
        <taxon>Bacillati</taxon>
        <taxon>Actinomycetota</taxon>
        <taxon>Actinomycetes</taxon>
        <taxon>Micromonosporales</taxon>
        <taxon>Micromonosporaceae</taxon>
        <taxon>Dactylosporangium</taxon>
    </lineage>
</organism>
<keyword evidence="3" id="KW-1185">Reference proteome</keyword>
<feature type="compositionally biased region" description="Low complexity" evidence="1">
    <location>
        <begin position="11"/>
        <end position="23"/>
    </location>
</feature>
<proteinExistence type="predicted"/>
<dbReference type="RefSeq" id="WP_260722874.1">
    <property type="nucleotide sequence ID" value="NZ_BAAABS010000099.1"/>
</dbReference>